<sequence>MIATRLLLLLSSCARVEPKFFFVASFCCPFFCAVMCCPEESNFRRTEANERTTSHFFRPRGVNRIFVGRVASGK</sequence>
<keyword evidence="1" id="KW-0732">Signal</keyword>
<protein>
    <submittedName>
        <fullName evidence="2">Putative secreted protein</fullName>
    </submittedName>
</protein>
<proteinExistence type="predicted"/>
<feature type="signal peptide" evidence="1">
    <location>
        <begin position="1"/>
        <end position="18"/>
    </location>
</feature>
<evidence type="ECO:0000256" key="1">
    <source>
        <dbReference type="SAM" id="SignalP"/>
    </source>
</evidence>
<dbReference type="AlphaFoldDB" id="A0A2M4CDL1"/>
<organism evidence="2">
    <name type="scientific">Anopheles marajoara</name>
    <dbReference type="NCBI Taxonomy" id="58244"/>
    <lineage>
        <taxon>Eukaryota</taxon>
        <taxon>Metazoa</taxon>
        <taxon>Ecdysozoa</taxon>
        <taxon>Arthropoda</taxon>
        <taxon>Hexapoda</taxon>
        <taxon>Insecta</taxon>
        <taxon>Pterygota</taxon>
        <taxon>Neoptera</taxon>
        <taxon>Endopterygota</taxon>
        <taxon>Diptera</taxon>
        <taxon>Nematocera</taxon>
        <taxon>Culicoidea</taxon>
        <taxon>Culicidae</taxon>
        <taxon>Anophelinae</taxon>
        <taxon>Anopheles</taxon>
    </lineage>
</organism>
<accession>A0A2M4CDL1</accession>
<evidence type="ECO:0000313" key="2">
    <source>
        <dbReference type="EMBL" id="MBW63251.1"/>
    </source>
</evidence>
<reference evidence="2" key="1">
    <citation type="submission" date="2018-01" db="EMBL/GenBank/DDBJ databases">
        <title>An insight into the sialome of Amazonian anophelines.</title>
        <authorList>
            <person name="Ribeiro J.M."/>
            <person name="Scarpassa V."/>
            <person name="Calvo E."/>
        </authorList>
    </citation>
    <scope>NUCLEOTIDE SEQUENCE</scope>
    <source>
        <tissue evidence="2">Salivary glands</tissue>
    </source>
</reference>
<dbReference type="EMBL" id="GGFJ01014110">
    <property type="protein sequence ID" value="MBW63251.1"/>
    <property type="molecule type" value="Transcribed_RNA"/>
</dbReference>
<name>A0A2M4CDL1_9DIPT</name>
<feature type="chain" id="PRO_5014623735" evidence="1">
    <location>
        <begin position="19"/>
        <end position="74"/>
    </location>
</feature>